<evidence type="ECO:0000256" key="2">
    <source>
        <dbReference type="ARBA" id="ARBA00037668"/>
    </source>
</evidence>
<dbReference type="GO" id="GO:0000160">
    <property type="term" value="P:phosphorelay signal transduction system"/>
    <property type="evidence" value="ECO:0007669"/>
    <property type="project" value="InterPro"/>
</dbReference>
<dbReference type="Gene3D" id="3.40.50.2300">
    <property type="match status" value="1"/>
</dbReference>
<dbReference type="SMART" id="SM00448">
    <property type="entry name" value="REC"/>
    <property type="match status" value="1"/>
</dbReference>
<dbReference type="Proteomes" id="UP000188318">
    <property type="component" value="Unassembled WGS sequence"/>
</dbReference>
<dbReference type="InterPro" id="IPR011006">
    <property type="entry name" value="CheY-like_superfamily"/>
</dbReference>
<feature type="domain" description="Response regulatory" evidence="4">
    <location>
        <begin position="1"/>
        <end position="121"/>
    </location>
</feature>
<protein>
    <recommendedName>
        <fullName evidence="3">Stress response regulator protein 1</fullName>
    </recommendedName>
</protein>
<dbReference type="OMA" id="HAWNGQE"/>
<proteinExistence type="predicted"/>
<name>A0A1R3RPT8_ASPC5</name>
<dbReference type="AlphaFoldDB" id="A0A1R3RPT8"/>
<dbReference type="CDD" id="cd17546">
    <property type="entry name" value="REC_hyHK_CKI1_RcsC-like"/>
    <property type="match status" value="1"/>
</dbReference>
<dbReference type="InterPro" id="IPR050595">
    <property type="entry name" value="Bact_response_regulator"/>
</dbReference>
<comment type="function">
    <text evidence="2">Required for stress adaptation, morphogenesis and virulence.</text>
</comment>
<dbReference type="VEuPathDB" id="FungiDB:ASPCADRAFT_129584"/>
<dbReference type="EMBL" id="KV907498">
    <property type="protein sequence ID" value="OOF96501.1"/>
    <property type="molecule type" value="Genomic_DNA"/>
</dbReference>
<accession>A0A1R3RPT8</accession>
<organism evidence="5 6">
    <name type="scientific">Aspergillus carbonarius (strain ITEM 5010)</name>
    <dbReference type="NCBI Taxonomy" id="602072"/>
    <lineage>
        <taxon>Eukaryota</taxon>
        <taxon>Fungi</taxon>
        <taxon>Dikarya</taxon>
        <taxon>Ascomycota</taxon>
        <taxon>Pezizomycotina</taxon>
        <taxon>Eurotiomycetes</taxon>
        <taxon>Eurotiomycetidae</taxon>
        <taxon>Eurotiales</taxon>
        <taxon>Aspergillaceae</taxon>
        <taxon>Aspergillus</taxon>
        <taxon>Aspergillus subgen. Circumdati</taxon>
    </lineage>
</organism>
<evidence type="ECO:0000256" key="1">
    <source>
        <dbReference type="ARBA" id="ARBA00022553"/>
    </source>
</evidence>
<keyword evidence="1" id="KW-0597">Phosphoprotein</keyword>
<evidence type="ECO:0000259" key="4">
    <source>
        <dbReference type="SMART" id="SM00448"/>
    </source>
</evidence>
<dbReference type="STRING" id="602072.A0A1R3RPT8"/>
<dbReference type="Pfam" id="PF00072">
    <property type="entry name" value="Response_reg"/>
    <property type="match status" value="1"/>
</dbReference>
<evidence type="ECO:0000256" key="3">
    <source>
        <dbReference type="ARBA" id="ARBA00040436"/>
    </source>
</evidence>
<gene>
    <name evidence="5" type="ORF">ASPCADRAFT_129584</name>
</gene>
<dbReference type="OrthoDB" id="60033at2759"/>
<keyword evidence="6" id="KW-1185">Reference proteome</keyword>
<evidence type="ECO:0000313" key="6">
    <source>
        <dbReference type="Proteomes" id="UP000188318"/>
    </source>
</evidence>
<reference evidence="6" key="1">
    <citation type="journal article" date="2017" name="Genome Biol.">
        <title>Comparative genomics reveals high biological diversity and specific adaptations in the industrially and medically important fungal genus Aspergillus.</title>
        <authorList>
            <person name="de Vries R.P."/>
            <person name="Riley R."/>
            <person name="Wiebenga A."/>
            <person name="Aguilar-Osorio G."/>
            <person name="Amillis S."/>
            <person name="Uchima C.A."/>
            <person name="Anderluh G."/>
            <person name="Asadollahi M."/>
            <person name="Askin M."/>
            <person name="Barry K."/>
            <person name="Battaglia E."/>
            <person name="Bayram O."/>
            <person name="Benocci T."/>
            <person name="Braus-Stromeyer S.A."/>
            <person name="Caldana C."/>
            <person name="Canovas D."/>
            <person name="Cerqueira G.C."/>
            <person name="Chen F."/>
            <person name="Chen W."/>
            <person name="Choi C."/>
            <person name="Clum A."/>
            <person name="Dos Santos R.A."/>
            <person name="Damasio A.R."/>
            <person name="Diallinas G."/>
            <person name="Emri T."/>
            <person name="Fekete E."/>
            <person name="Flipphi M."/>
            <person name="Freyberg S."/>
            <person name="Gallo A."/>
            <person name="Gournas C."/>
            <person name="Habgood R."/>
            <person name="Hainaut M."/>
            <person name="Harispe M.L."/>
            <person name="Henrissat B."/>
            <person name="Hilden K.S."/>
            <person name="Hope R."/>
            <person name="Hossain A."/>
            <person name="Karabika E."/>
            <person name="Karaffa L."/>
            <person name="Karanyi Z."/>
            <person name="Krasevec N."/>
            <person name="Kuo A."/>
            <person name="Kusch H."/>
            <person name="LaButti K."/>
            <person name="Lagendijk E.L."/>
            <person name="Lapidus A."/>
            <person name="Levasseur A."/>
            <person name="Lindquist E."/>
            <person name="Lipzen A."/>
            <person name="Logrieco A.F."/>
            <person name="MacCabe A."/>
            <person name="Maekelae M.R."/>
            <person name="Malavazi I."/>
            <person name="Melin P."/>
            <person name="Meyer V."/>
            <person name="Mielnichuk N."/>
            <person name="Miskei M."/>
            <person name="Molnar A.P."/>
            <person name="Mule G."/>
            <person name="Ngan C.Y."/>
            <person name="Orejas M."/>
            <person name="Orosz E."/>
            <person name="Ouedraogo J.P."/>
            <person name="Overkamp K.M."/>
            <person name="Park H.-S."/>
            <person name="Perrone G."/>
            <person name="Piumi F."/>
            <person name="Punt P.J."/>
            <person name="Ram A.F."/>
            <person name="Ramon A."/>
            <person name="Rauscher S."/>
            <person name="Record E."/>
            <person name="Riano-Pachon D.M."/>
            <person name="Robert V."/>
            <person name="Roehrig J."/>
            <person name="Ruller R."/>
            <person name="Salamov A."/>
            <person name="Salih N.S."/>
            <person name="Samson R.A."/>
            <person name="Sandor E."/>
            <person name="Sanguinetti M."/>
            <person name="Schuetze T."/>
            <person name="Sepcic K."/>
            <person name="Shelest E."/>
            <person name="Sherlock G."/>
            <person name="Sophianopoulou V."/>
            <person name="Squina F.M."/>
            <person name="Sun H."/>
            <person name="Susca A."/>
            <person name="Todd R.B."/>
            <person name="Tsang A."/>
            <person name="Unkles S.E."/>
            <person name="van de Wiele N."/>
            <person name="van Rossen-Uffink D."/>
            <person name="Oliveira J.V."/>
            <person name="Vesth T.C."/>
            <person name="Visser J."/>
            <person name="Yu J.-H."/>
            <person name="Zhou M."/>
            <person name="Andersen M.R."/>
            <person name="Archer D.B."/>
            <person name="Baker S.E."/>
            <person name="Benoit I."/>
            <person name="Brakhage A.A."/>
            <person name="Braus G.H."/>
            <person name="Fischer R."/>
            <person name="Frisvad J.C."/>
            <person name="Goldman G.H."/>
            <person name="Houbraken J."/>
            <person name="Oakley B."/>
            <person name="Pocsi I."/>
            <person name="Scazzocchio C."/>
            <person name="Seiboth B."/>
            <person name="vanKuyk P.A."/>
            <person name="Wortman J."/>
            <person name="Dyer P.S."/>
            <person name="Grigoriev I.V."/>
        </authorList>
    </citation>
    <scope>NUCLEOTIDE SEQUENCE [LARGE SCALE GENOMIC DNA]</scope>
    <source>
        <strain evidence="6">ITEM 5010</strain>
    </source>
</reference>
<dbReference type="PANTHER" id="PTHR44591">
    <property type="entry name" value="STRESS RESPONSE REGULATOR PROTEIN 1"/>
    <property type="match status" value="1"/>
</dbReference>
<dbReference type="SUPFAM" id="SSF52172">
    <property type="entry name" value="CheY-like"/>
    <property type="match status" value="1"/>
</dbReference>
<dbReference type="InterPro" id="IPR001789">
    <property type="entry name" value="Sig_transdc_resp-reg_receiver"/>
</dbReference>
<dbReference type="PANTHER" id="PTHR44591:SF3">
    <property type="entry name" value="RESPONSE REGULATORY DOMAIN-CONTAINING PROTEIN"/>
    <property type="match status" value="1"/>
</dbReference>
<evidence type="ECO:0000313" key="5">
    <source>
        <dbReference type="EMBL" id="OOF96501.1"/>
    </source>
</evidence>
<sequence>MHILVVAHNDVNRLLFHKICERLGCTVATAENGHHALDYLSGPSQRPDLIFMDVLMPIMSGSEVAHILRNRPPFTTDAKLRNTPIIGLYADGIGPVSDAQRLGFNDFIPKPFKFDYLRSQLRYWTRKEIIPPGSGLGGRPDLLRGMRRGHWGPRSRM</sequence>